<keyword evidence="3" id="KW-0539">Nucleus</keyword>
<dbReference type="SUPFAM" id="SSF52113">
    <property type="entry name" value="BRCT domain"/>
    <property type="match status" value="1"/>
</dbReference>
<dbReference type="CDD" id="cd17744">
    <property type="entry name" value="BRCT_MDC1_rpt1"/>
    <property type="match status" value="1"/>
</dbReference>
<evidence type="ECO:0000256" key="1">
    <source>
        <dbReference type="ARBA" id="ARBA00004123"/>
    </source>
</evidence>
<comment type="caution">
    <text evidence="6">The sequence shown here is derived from an EMBL/GenBank/DDBJ whole genome shotgun (WGS) entry which is preliminary data.</text>
</comment>
<keyword evidence="7" id="KW-1185">Reference proteome</keyword>
<feature type="region of interest" description="Disordered" evidence="4">
    <location>
        <begin position="116"/>
        <end position="175"/>
    </location>
</feature>
<feature type="region of interest" description="Disordered" evidence="4">
    <location>
        <begin position="1"/>
        <end position="21"/>
    </location>
</feature>
<evidence type="ECO:0000256" key="4">
    <source>
        <dbReference type="SAM" id="MobiDB-lite"/>
    </source>
</evidence>
<evidence type="ECO:0000313" key="7">
    <source>
        <dbReference type="Proteomes" id="UP001367508"/>
    </source>
</evidence>
<evidence type="ECO:0000256" key="3">
    <source>
        <dbReference type="ARBA" id="ARBA00023242"/>
    </source>
</evidence>
<evidence type="ECO:0000256" key="2">
    <source>
        <dbReference type="ARBA" id="ARBA00022763"/>
    </source>
</evidence>
<accession>A0AAN9MY00</accession>
<feature type="region of interest" description="Disordered" evidence="4">
    <location>
        <begin position="516"/>
        <end position="560"/>
    </location>
</feature>
<feature type="domain" description="BRCT" evidence="5">
    <location>
        <begin position="920"/>
        <end position="1009"/>
    </location>
</feature>
<dbReference type="PANTHER" id="PTHR23196">
    <property type="entry name" value="PAX TRANSCRIPTION ACTIVATION DOMAIN INTERACTING PROTEIN"/>
    <property type="match status" value="1"/>
</dbReference>
<dbReference type="PANTHER" id="PTHR23196:SF1">
    <property type="entry name" value="PAX-INTERACTING PROTEIN 1"/>
    <property type="match status" value="1"/>
</dbReference>
<dbReference type="GO" id="GO:0006974">
    <property type="term" value="P:DNA damage response"/>
    <property type="evidence" value="ECO:0007669"/>
    <property type="project" value="UniProtKB-KW"/>
</dbReference>
<reference evidence="6 7" key="1">
    <citation type="submission" date="2024-01" db="EMBL/GenBank/DDBJ databases">
        <title>The genomes of 5 underutilized Papilionoideae crops provide insights into root nodulation and disease resistanc.</title>
        <authorList>
            <person name="Jiang F."/>
        </authorList>
    </citation>
    <scope>NUCLEOTIDE SEQUENCE [LARGE SCALE GENOMIC DNA]</scope>
    <source>
        <strain evidence="6">LVBAO_FW01</strain>
        <tissue evidence="6">Leaves</tissue>
    </source>
</reference>
<name>A0AAN9MY00_CANGL</name>
<feature type="compositionally biased region" description="Low complexity" evidence="4">
    <location>
        <begin position="516"/>
        <end position="525"/>
    </location>
</feature>
<dbReference type="Pfam" id="PF16589">
    <property type="entry name" value="BRCT_2"/>
    <property type="match status" value="1"/>
</dbReference>
<evidence type="ECO:0000313" key="6">
    <source>
        <dbReference type="EMBL" id="KAK7359648.1"/>
    </source>
</evidence>
<dbReference type="Pfam" id="PF16770">
    <property type="entry name" value="RTT107_BRCT_5"/>
    <property type="match status" value="1"/>
</dbReference>
<keyword evidence="2" id="KW-0227">DNA damage</keyword>
<sequence length="1154" mass="128270">MSPIGSMGKDDRRNTSIHADFDYIDTQPFDTASPLCEEHDADGDGEWRYFEDTVPFDDDDALDTEAVSIAGETQALEFGGETQVLEFGGETQVLDDAETQLLEEGSETDRTQVLENVDDEVSIDSPQCGDSDNDRAADSKGAPSRGDGDKSDPVIAPGNSSDSIVGTRGSGPPRFTFLRAESMRQAALATRDMASKQTKDEITSIRDMGRFCPEPLAATGNGESFSRCSEKGFKNTSMCKVANSAVRKLFNDDLPAEMNGPSLSRNDLNEGDGLGELPIYHDELAGLSYVNSQEPGELSQVNALDFVDNFLKDDIMDFNQEINCVKNMEEKSKSIPCTKGQQSLAKRVNDRGKAGRTGIYDWDDALEDEGGGDIFIRRKEDFFKGERHRPRSLPRLQKSKEEQISIPNKRKTAVYSDSRLGMHNRKARDNTVEEATRNLNRNLADELDEQFNTNCSRGEMNPNANADALEMLDVGLDTQLAAEAMEALCNAEDIVDHIANDATHVTRSGLTYQLNNSSSGKVGEVSSKERLGQYDRKRKLDVKSKLRSSGLPKKNTKDVRQYKKDNMMTRSKRNKLTVEGNQTSGANENDRISLSPIIEQRNPARALKRHQHDELNGPDGIDGGSGGSLVKKRQLQDEVWQFTPIARRTRQSLAVNQSINLDTPSKSLREGDIGIDSLEKSSGIGQHACKALDSKTTTRSSDHFEVHNNSKLCQPEKLAPKASVVSVSHDAKIDTLDCPRRRRSLRILKLSNHDKESETLVGSSKPSTQHEDIGKSTTGKRKMRRDAVVKSHMNCQTRSTSDGGSVISSIGQKQGTISEQNSDKANPGDNTYNFEVTSSDESPRERYKSSDLASTTPANCKTPVNDASPICMGDNYYKQSCYRNLSRSHFLKASRKELNNELQSLTAIRPELVTPSKDSRKRKDMSDVRILYSRHLDEDIIKHQKKILARLGVSVASSIADATHFIADQFVRTRNMLEAIAFGKPVVTHLWIESCGQASCFIDERNYILRDAKKEKEFGFSMPVSLAHAIRDPLLKGRRVLITPNAKPSKEIISSLVRAVQGQAVERVGKSVLKDHKIPDDLLILSCEEDYASCVPFLEKGTTVYSSELLLNGIVTQRLDYERHCLFADHVKKTRSTVWLRRDDRTFIPVTRCN</sequence>
<feature type="compositionally biased region" description="Polar residues" evidence="4">
    <location>
        <begin position="793"/>
        <end position="840"/>
    </location>
</feature>
<feature type="compositionally biased region" description="Basic and acidic residues" evidence="4">
    <location>
        <begin position="526"/>
        <end position="535"/>
    </location>
</feature>
<dbReference type="InterPro" id="IPR001357">
    <property type="entry name" value="BRCT_dom"/>
</dbReference>
<dbReference type="Gene3D" id="3.40.50.10190">
    <property type="entry name" value="BRCT domain"/>
    <property type="match status" value="2"/>
</dbReference>
<dbReference type="PROSITE" id="PS50172">
    <property type="entry name" value="BRCT"/>
    <property type="match status" value="1"/>
</dbReference>
<protein>
    <recommendedName>
        <fullName evidence="5">BRCT domain-containing protein</fullName>
    </recommendedName>
</protein>
<dbReference type="EMBL" id="JAYMYQ010000001">
    <property type="protein sequence ID" value="KAK7359648.1"/>
    <property type="molecule type" value="Genomic_DNA"/>
</dbReference>
<dbReference type="Proteomes" id="UP001367508">
    <property type="component" value="Unassembled WGS sequence"/>
</dbReference>
<dbReference type="SMART" id="SM00292">
    <property type="entry name" value="BRCT"/>
    <property type="match status" value="1"/>
</dbReference>
<dbReference type="CDD" id="cd18432">
    <property type="entry name" value="BRCT_PAXIP1_rpt6_like"/>
    <property type="match status" value="1"/>
</dbReference>
<gene>
    <name evidence="6" type="ORF">VNO77_01610</name>
</gene>
<dbReference type="AlphaFoldDB" id="A0AAN9MY00"/>
<evidence type="ECO:0000259" key="5">
    <source>
        <dbReference type="PROSITE" id="PS50172"/>
    </source>
</evidence>
<dbReference type="GO" id="GO:0005634">
    <property type="term" value="C:nucleus"/>
    <property type="evidence" value="ECO:0007669"/>
    <property type="project" value="UniProtKB-SubCell"/>
</dbReference>
<dbReference type="InterPro" id="IPR036420">
    <property type="entry name" value="BRCT_dom_sf"/>
</dbReference>
<comment type="subcellular location">
    <subcellularLocation>
        <location evidence="1">Nucleus</location>
    </subcellularLocation>
</comment>
<proteinExistence type="predicted"/>
<feature type="region of interest" description="Disordered" evidence="4">
    <location>
        <begin position="754"/>
        <end position="865"/>
    </location>
</feature>
<organism evidence="6 7">
    <name type="scientific">Canavalia gladiata</name>
    <name type="common">Sword bean</name>
    <name type="synonym">Dolichos gladiatus</name>
    <dbReference type="NCBI Taxonomy" id="3824"/>
    <lineage>
        <taxon>Eukaryota</taxon>
        <taxon>Viridiplantae</taxon>
        <taxon>Streptophyta</taxon>
        <taxon>Embryophyta</taxon>
        <taxon>Tracheophyta</taxon>
        <taxon>Spermatophyta</taxon>
        <taxon>Magnoliopsida</taxon>
        <taxon>eudicotyledons</taxon>
        <taxon>Gunneridae</taxon>
        <taxon>Pentapetalae</taxon>
        <taxon>rosids</taxon>
        <taxon>fabids</taxon>
        <taxon>Fabales</taxon>
        <taxon>Fabaceae</taxon>
        <taxon>Papilionoideae</taxon>
        <taxon>50 kb inversion clade</taxon>
        <taxon>NPAAA clade</taxon>
        <taxon>indigoferoid/millettioid clade</taxon>
        <taxon>Phaseoleae</taxon>
        <taxon>Canavalia</taxon>
    </lineage>
</organism>
<dbReference type="InterPro" id="IPR051579">
    <property type="entry name" value="DDR_Transcriptional_Reg"/>
</dbReference>